<feature type="compositionally biased region" description="Basic and acidic residues" evidence="5">
    <location>
        <begin position="8"/>
        <end position="20"/>
    </location>
</feature>
<evidence type="ECO:0000256" key="5">
    <source>
        <dbReference type="SAM" id="MobiDB-lite"/>
    </source>
</evidence>
<evidence type="ECO:0000256" key="4">
    <source>
        <dbReference type="ARBA" id="ARBA00023242"/>
    </source>
</evidence>
<evidence type="ECO:0000256" key="1">
    <source>
        <dbReference type="ARBA" id="ARBA00004123"/>
    </source>
</evidence>
<reference evidence="7 8" key="1">
    <citation type="submission" date="2024-09" db="EMBL/GenBank/DDBJ databases">
        <title>Rethinking Asexuality: The Enigmatic Case of Functional Sexual Genes in Lepraria (Stereocaulaceae).</title>
        <authorList>
            <person name="Doellman M."/>
            <person name="Sun Y."/>
            <person name="Barcenas-Pena A."/>
            <person name="Lumbsch H.T."/>
            <person name="Grewe F."/>
        </authorList>
    </citation>
    <scope>NUCLEOTIDE SEQUENCE [LARGE SCALE GENOMIC DNA]</scope>
    <source>
        <strain evidence="7 8">Grewe 0041</strain>
    </source>
</reference>
<gene>
    <name evidence="7" type="ORF">ABVK25_005657</name>
</gene>
<name>A0ABR4B8D1_9LECA</name>
<comment type="caution">
    <text evidence="7">The sequence shown here is derived from an EMBL/GenBank/DDBJ whole genome shotgun (WGS) entry which is preliminary data.</text>
</comment>
<feature type="region of interest" description="Disordered" evidence="5">
    <location>
        <begin position="70"/>
        <end position="89"/>
    </location>
</feature>
<evidence type="ECO:0000256" key="2">
    <source>
        <dbReference type="ARBA" id="ARBA00004286"/>
    </source>
</evidence>
<accession>A0ABR4B8D1</accession>
<evidence type="ECO:0000313" key="7">
    <source>
        <dbReference type="EMBL" id="KAL2054118.1"/>
    </source>
</evidence>
<keyword evidence="3" id="KW-0158">Chromosome</keyword>
<dbReference type="InterPro" id="IPR009072">
    <property type="entry name" value="Histone-fold"/>
</dbReference>
<dbReference type="PANTHER" id="PTHR22980">
    <property type="entry name" value="CORTISTATIN"/>
    <property type="match status" value="1"/>
</dbReference>
<dbReference type="PANTHER" id="PTHR22980:SF5">
    <property type="entry name" value="CENP-T_HISTONE H4 HISTONE FOLD DOMAIN-CONTAINING PROTEIN"/>
    <property type="match status" value="1"/>
</dbReference>
<dbReference type="InterPro" id="IPR035425">
    <property type="entry name" value="CENP-T/H4_C"/>
</dbReference>
<dbReference type="CDD" id="cd22920">
    <property type="entry name" value="HFD_CENP-T"/>
    <property type="match status" value="1"/>
</dbReference>
<dbReference type="EMBL" id="JBHFEH010000017">
    <property type="protein sequence ID" value="KAL2054118.1"/>
    <property type="molecule type" value="Genomic_DNA"/>
</dbReference>
<feature type="region of interest" description="Disordered" evidence="5">
    <location>
        <begin position="1"/>
        <end position="34"/>
    </location>
</feature>
<organism evidence="7 8">
    <name type="scientific">Lepraria finkii</name>
    <dbReference type="NCBI Taxonomy" id="1340010"/>
    <lineage>
        <taxon>Eukaryota</taxon>
        <taxon>Fungi</taxon>
        <taxon>Dikarya</taxon>
        <taxon>Ascomycota</taxon>
        <taxon>Pezizomycotina</taxon>
        <taxon>Lecanoromycetes</taxon>
        <taxon>OSLEUM clade</taxon>
        <taxon>Lecanoromycetidae</taxon>
        <taxon>Lecanorales</taxon>
        <taxon>Lecanorineae</taxon>
        <taxon>Stereocaulaceae</taxon>
        <taxon>Lepraria</taxon>
    </lineage>
</organism>
<dbReference type="Proteomes" id="UP001590951">
    <property type="component" value="Unassembled WGS sequence"/>
</dbReference>
<dbReference type="Pfam" id="PF15511">
    <property type="entry name" value="CENP-T_C"/>
    <property type="match status" value="1"/>
</dbReference>
<dbReference type="SUPFAM" id="SSF47113">
    <property type="entry name" value="Histone-fold"/>
    <property type="match status" value="1"/>
</dbReference>
<evidence type="ECO:0000256" key="3">
    <source>
        <dbReference type="ARBA" id="ARBA00022454"/>
    </source>
</evidence>
<proteinExistence type="predicted"/>
<comment type="subcellular location">
    <subcellularLocation>
        <location evidence="2">Chromosome</location>
    </subcellularLocation>
    <subcellularLocation>
        <location evidence="1">Nucleus</location>
    </subcellularLocation>
</comment>
<evidence type="ECO:0000259" key="6">
    <source>
        <dbReference type="Pfam" id="PF15511"/>
    </source>
</evidence>
<keyword evidence="4" id="KW-0539">Nucleus</keyword>
<protein>
    <recommendedName>
        <fullName evidence="6">CENP-T/Histone H4 histone fold domain-containing protein</fullName>
    </recommendedName>
</protein>
<keyword evidence="8" id="KW-1185">Reference proteome</keyword>
<dbReference type="Gene3D" id="1.10.20.10">
    <property type="entry name" value="Histone, subunit A"/>
    <property type="match status" value="1"/>
</dbReference>
<evidence type="ECO:0000313" key="8">
    <source>
        <dbReference type="Proteomes" id="UP001590951"/>
    </source>
</evidence>
<feature type="domain" description="CENP-T/Histone H4 histone fold" evidence="6">
    <location>
        <begin position="197"/>
        <end position="304"/>
    </location>
</feature>
<sequence length="326" mass="36425">MPLDDGEQTERSIEIARRTVNEPPPGRVSRGSFGSIRASDRFGNISEMGYDDASKLGIDDSIVLPALDDDADELGDFGEHSDLGGNTGDLRRAVFQSSDRRGSLSDERPQSRRIDVDALSPFVLKIPPFDPVHSSPFGTDAGEQPFEDANLEEPQQFFEDNDLDHPDILLKDSRIYQSVKVTRARNRVPKTLKRSRHSIPYPSLPSRVTKKIATTCIRALGSKGSSISNETLTAIMKASEQYFKQVSEDLGAFAQHAGRKKIDESDVIAIMKRQRKVSAASTLFFLAQKYVPGEQLQNMRMPVPKPKLRQRRRRLAVIDEDEEDAL</sequence>